<gene>
    <name evidence="1" type="ORF">AXF42_Ash015624</name>
</gene>
<sequence length="60" mass="6585">MAGSVNDRKSTSGYCIFVGGNLVTWKSKKQNVVARSSAESEYRAMAHSACEIFWIKKIAA</sequence>
<dbReference type="GO" id="GO:0004674">
    <property type="term" value="F:protein serine/threonine kinase activity"/>
    <property type="evidence" value="ECO:0007669"/>
    <property type="project" value="UniProtKB-EC"/>
</dbReference>
<dbReference type="CDD" id="cd09272">
    <property type="entry name" value="RNase_HI_RT_Ty1"/>
    <property type="match status" value="1"/>
</dbReference>
<accession>A0A2I0AKQ3</accession>
<organism evidence="1 2">
    <name type="scientific">Apostasia shenzhenica</name>
    <dbReference type="NCBI Taxonomy" id="1088818"/>
    <lineage>
        <taxon>Eukaryota</taxon>
        <taxon>Viridiplantae</taxon>
        <taxon>Streptophyta</taxon>
        <taxon>Embryophyta</taxon>
        <taxon>Tracheophyta</taxon>
        <taxon>Spermatophyta</taxon>
        <taxon>Magnoliopsida</taxon>
        <taxon>Liliopsida</taxon>
        <taxon>Asparagales</taxon>
        <taxon>Orchidaceae</taxon>
        <taxon>Apostasioideae</taxon>
        <taxon>Apostasia</taxon>
    </lineage>
</organism>
<protein>
    <submittedName>
        <fullName evidence="1">Putative mitochondrial protein</fullName>
        <ecNumber evidence="1">2.7.11.1</ecNumber>
    </submittedName>
</protein>
<evidence type="ECO:0000313" key="2">
    <source>
        <dbReference type="Proteomes" id="UP000236161"/>
    </source>
</evidence>
<dbReference type="PANTHER" id="PTHR11439">
    <property type="entry name" value="GAG-POL-RELATED RETROTRANSPOSON"/>
    <property type="match status" value="1"/>
</dbReference>
<dbReference type="EMBL" id="KZ451975">
    <property type="protein sequence ID" value="PKA56139.1"/>
    <property type="molecule type" value="Genomic_DNA"/>
</dbReference>
<keyword evidence="1" id="KW-0808">Transferase</keyword>
<dbReference type="STRING" id="1088818.A0A2I0AKQ3"/>
<dbReference type="OrthoDB" id="776514at2759"/>
<proteinExistence type="predicted"/>
<reference evidence="1 2" key="1">
    <citation type="journal article" date="2017" name="Nature">
        <title>The Apostasia genome and the evolution of orchids.</title>
        <authorList>
            <person name="Zhang G.Q."/>
            <person name="Liu K.W."/>
            <person name="Li Z."/>
            <person name="Lohaus R."/>
            <person name="Hsiao Y.Y."/>
            <person name="Niu S.C."/>
            <person name="Wang J.Y."/>
            <person name="Lin Y.C."/>
            <person name="Xu Q."/>
            <person name="Chen L.J."/>
            <person name="Yoshida K."/>
            <person name="Fujiwara S."/>
            <person name="Wang Z.W."/>
            <person name="Zhang Y.Q."/>
            <person name="Mitsuda N."/>
            <person name="Wang M."/>
            <person name="Liu G.H."/>
            <person name="Pecoraro L."/>
            <person name="Huang H.X."/>
            <person name="Xiao X.J."/>
            <person name="Lin M."/>
            <person name="Wu X.Y."/>
            <person name="Wu W.L."/>
            <person name="Chen Y.Y."/>
            <person name="Chang S.B."/>
            <person name="Sakamoto S."/>
            <person name="Ohme-Takagi M."/>
            <person name="Yagi M."/>
            <person name="Zeng S.J."/>
            <person name="Shen C.Y."/>
            <person name="Yeh C.M."/>
            <person name="Luo Y.B."/>
            <person name="Tsai W.C."/>
            <person name="Van de Peer Y."/>
            <person name="Liu Z.J."/>
        </authorList>
    </citation>
    <scope>NUCLEOTIDE SEQUENCE [LARGE SCALE GENOMIC DNA]</scope>
    <source>
        <strain evidence="2">cv. Shenzhen</strain>
        <tissue evidence="1">Stem</tissue>
    </source>
</reference>
<dbReference type="AlphaFoldDB" id="A0A2I0AKQ3"/>
<dbReference type="PANTHER" id="PTHR11439:SF467">
    <property type="entry name" value="INTEGRASE CATALYTIC DOMAIN-CONTAINING PROTEIN"/>
    <property type="match status" value="1"/>
</dbReference>
<dbReference type="Proteomes" id="UP000236161">
    <property type="component" value="Unassembled WGS sequence"/>
</dbReference>
<dbReference type="EC" id="2.7.11.1" evidence="1"/>
<keyword evidence="2" id="KW-1185">Reference proteome</keyword>
<evidence type="ECO:0000313" key="1">
    <source>
        <dbReference type="EMBL" id="PKA56139.1"/>
    </source>
</evidence>
<name>A0A2I0AKQ3_9ASPA</name>